<evidence type="ECO:0000256" key="2">
    <source>
        <dbReference type="SAM" id="SignalP"/>
    </source>
</evidence>
<dbReference type="InterPro" id="IPR016047">
    <property type="entry name" value="M23ase_b-sheet_dom"/>
</dbReference>
<evidence type="ECO:0000313" key="5">
    <source>
        <dbReference type="Proteomes" id="UP000661691"/>
    </source>
</evidence>
<dbReference type="SUPFAM" id="SSF51261">
    <property type="entry name" value="Duplicated hybrid motif"/>
    <property type="match status" value="1"/>
</dbReference>
<dbReference type="Pfam" id="PF01551">
    <property type="entry name" value="Peptidase_M23"/>
    <property type="match status" value="1"/>
</dbReference>
<dbReference type="SMART" id="SM00257">
    <property type="entry name" value="LysM"/>
    <property type="match status" value="2"/>
</dbReference>
<dbReference type="Proteomes" id="UP000661691">
    <property type="component" value="Unassembled WGS sequence"/>
</dbReference>
<feature type="chain" id="PRO_5037300140" evidence="2">
    <location>
        <begin position="20"/>
        <end position="341"/>
    </location>
</feature>
<evidence type="ECO:0000313" key="4">
    <source>
        <dbReference type="EMBL" id="MBD1372109.1"/>
    </source>
</evidence>
<sequence>MSRKKTLLASSLSICSASASMVVGTDQHPVYAEGVNGLDQTIPPKQDVIAQEVLYHYLNPIKQVAEGNLAAKVETKPLSYQIEKGDTLYKIGLFYGVPHTTLAIYNQISSPEMLIIGDKLNIPITKKWVRLKVTDTLESLTKEYHTTKELLLHLNPILEKTDITYSGQMIAVPQKLPVSEPKVVKPPVQLVTSTNASKDAPKETGTKKAESPKKVSSTGTFKWPVSGQITSNFGWRNGRQHKGIDVWSSAKAKAVIYAADGGVVTKAGYSGAYGNLVVIDHGNGWQTYYAHLSRLNVSKGQSVSVGQSLGNMGQTGNATGYHLHFEVRKNGNAINPLSVLK</sequence>
<dbReference type="InterPro" id="IPR018392">
    <property type="entry name" value="LysM"/>
</dbReference>
<proteinExistence type="predicted"/>
<accession>A0A926N5U1</accession>
<evidence type="ECO:0000256" key="1">
    <source>
        <dbReference type="SAM" id="MobiDB-lite"/>
    </source>
</evidence>
<dbReference type="RefSeq" id="WP_191139535.1">
    <property type="nucleotide sequence ID" value="NZ_JACXAG020000003.1"/>
</dbReference>
<dbReference type="InterPro" id="IPR050570">
    <property type="entry name" value="Cell_wall_metabolism_enzyme"/>
</dbReference>
<evidence type="ECO:0000259" key="3">
    <source>
        <dbReference type="PROSITE" id="PS51782"/>
    </source>
</evidence>
<dbReference type="Gene3D" id="3.10.350.10">
    <property type="entry name" value="LysM domain"/>
    <property type="match status" value="1"/>
</dbReference>
<dbReference type="EMBL" id="JACXAH010000008">
    <property type="protein sequence ID" value="MBD1372109.1"/>
    <property type="molecule type" value="Genomic_DNA"/>
</dbReference>
<comment type="caution">
    <text evidence="4">The sequence shown here is derived from an EMBL/GenBank/DDBJ whole genome shotgun (WGS) entry which is preliminary data.</text>
</comment>
<feature type="region of interest" description="Disordered" evidence="1">
    <location>
        <begin position="191"/>
        <end position="218"/>
    </location>
</feature>
<reference evidence="4" key="1">
    <citation type="submission" date="2020-09" db="EMBL/GenBank/DDBJ databases">
        <title>A novel bacterium of genus Hazenella, isolated from South China Sea.</title>
        <authorList>
            <person name="Huang H."/>
            <person name="Mo K."/>
            <person name="Hu Y."/>
        </authorList>
    </citation>
    <scope>NUCLEOTIDE SEQUENCE</scope>
    <source>
        <strain evidence="4">IB182357</strain>
    </source>
</reference>
<dbReference type="GO" id="GO:0004222">
    <property type="term" value="F:metalloendopeptidase activity"/>
    <property type="evidence" value="ECO:0007669"/>
    <property type="project" value="TreeGrafter"/>
</dbReference>
<dbReference type="PANTHER" id="PTHR21666">
    <property type="entry name" value="PEPTIDASE-RELATED"/>
    <property type="match status" value="1"/>
</dbReference>
<dbReference type="Gene3D" id="2.70.70.10">
    <property type="entry name" value="Glucose Permease (Domain IIA)"/>
    <property type="match status" value="1"/>
</dbReference>
<gene>
    <name evidence="4" type="ORF">IC620_07010</name>
</gene>
<dbReference type="AlphaFoldDB" id="A0A926N5U1"/>
<dbReference type="PROSITE" id="PS51782">
    <property type="entry name" value="LYSM"/>
    <property type="match status" value="1"/>
</dbReference>
<dbReference type="InterPro" id="IPR011055">
    <property type="entry name" value="Dup_hybrid_motif"/>
</dbReference>
<feature type="compositionally biased region" description="Basic and acidic residues" evidence="1">
    <location>
        <begin position="199"/>
        <end position="213"/>
    </location>
</feature>
<keyword evidence="5" id="KW-1185">Reference proteome</keyword>
<dbReference type="CDD" id="cd12797">
    <property type="entry name" value="M23_peptidase"/>
    <property type="match status" value="1"/>
</dbReference>
<dbReference type="Pfam" id="PF01476">
    <property type="entry name" value="LysM"/>
    <property type="match status" value="1"/>
</dbReference>
<dbReference type="PANTHER" id="PTHR21666:SF270">
    <property type="entry name" value="MUREIN HYDROLASE ACTIVATOR ENVC"/>
    <property type="match status" value="1"/>
</dbReference>
<keyword evidence="2" id="KW-0732">Signal</keyword>
<dbReference type="CDD" id="cd00118">
    <property type="entry name" value="LysM"/>
    <property type="match status" value="1"/>
</dbReference>
<feature type="signal peptide" evidence="2">
    <location>
        <begin position="1"/>
        <end position="19"/>
    </location>
</feature>
<organism evidence="4 5">
    <name type="scientific">Polycladospora coralii</name>
    <dbReference type="NCBI Taxonomy" id="2771432"/>
    <lineage>
        <taxon>Bacteria</taxon>
        <taxon>Bacillati</taxon>
        <taxon>Bacillota</taxon>
        <taxon>Bacilli</taxon>
        <taxon>Bacillales</taxon>
        <taxon>Thermoactinomycetaceae</taxon>
        <taxon>Polycladospora</taxon>
    </lineage>
</organism>
<name>A0A926N5U1_9BACL</name>
<protein>
    <submittedName>
        <fullName evidence="4">M23 family metallopeptidase</fullName>
    </submittedName>
</protein>
<feature type="domain" description="LysM" evidence="3">
    <location>
        <begin position="78"/>
        <end position="122"/>
    </location>
</feature>
<dbReference type="InterPro" id="IPR036779">
    <property type="entry name" value="LysM_dom_sf"/>
</dbReference>